<feature type="compositionally biased region" description="Basic and acidic residues" evidence="2">
    <location>
        <begin position="456"/>
        <end position="472"/>
    </location>
</feature>
<feature type="compositionally biased region" description="Acidic residues" evidence="2">
    <location>
        <begin position="434"/>
        <end position="443"/>
    </location>
</feature>
<feature type="region of interest" description="Disordered" evidence="2">
    <location>
        <begin position="434"/>
        <end position="490"/>
    </location>
</feature>
<feature type="compositionally biased region" description="Basic and acidic residues" evidence="2">
    <location>
        <begin position="362"/>
        <end position="396"/>
    </location>
</feature>
<accession>A0AAV8WTZ5</accession>
<dbReference type="EMBL" id="JANEYF010004781">
    <property type="protein sequence ID" value="KAJ8930098.1"/>
    <property type="molecule type" value="Genomic_DNA"/>
</dbReference>
<evidence type="ECO:0000313" key="3">
    <source>
        <dbReference type="EMBL" id="KAJ8930098.1"/>
    </source>
</evidence>
<keyword evidence="1" id="KW-0175">Coiled coil</keyword>
<dbReference type="Proteomes" id="UP001162156">
    <property type="component" value="Unassembled WGS sequence"/>
</dbReference>
<dbReference type="AlphaFoldDB" id="A0AAV8WTZ5"/>
<feature type="compositionally biased region" description="Basic and acidic residues" evidence="2">
    <location>
        <begin position="405"/>
        <end position="420"/>
    </location>
</feature>
<name>A0AAV8WTZ5_9CUCU</name>
<feature type="region of interest" description="Disordered" evidence="2">
    <location>
        <begin position="362"/>
        <end position="420"/>
    </location>
</feature>
<gene>
    <name evidence="3" type="ORF">NQ314_017143</name>
</gene>
<feature type="coiled-coil region" evidence="1">
    <location>
        <begin position="300"/>
        <end position="349"/>
    </location>
</feature>
<evidence type="ECO:0000256" key="2">
    <source>
        <dbReference type="SAM" id="MobiDB-lite"/>
    </source>
</evidence>
<comment type="caution">
    <text evidence="3">The sequence shown here is derived from an EMBL/GenBank/DDBJ whole genome shotgun (WGS) entry which is preliminary data.</text>
</comment>
<reference evidence="3" key="1">
    <citation type="journal article" date="2023" name="Insect Mol. Biol.">
        <title>Genome sequencing provides insights into the evolution of gene families encoding plant cell wall-degrading enzymes in longhorned beetles.</title>
        <authorList>
            <person name="Shin N.R."/>
            <person name="Okamura Y."/>
            <person name="Kirsch R."/>
            <person name="Pauchet Y."/>
        </authorList>
    </citation>
    <scope>NUCLEOTIDE SEQUENCE</scope>
    <source>
        <strain evidence="3">RBIC_L_NR</strain>
    </source>
</reference>
<keyword evidence="4" id="KW-1185">Reference proteome</keyword>
<evidence type="ECO:0000313" key="4">
    <source>
        <dbReference type="Proteomes" id="UP001162156"/>
    </source>
</evidence>
<evidence type="ECO:0000256" key="1">
    <source>
        <dbReference type="SAM" id="Coils"/>
    </source>
</evidence>
<proteinExistence type="predicted"/>
<organism evidence="3 4">
    <name type="scientific">Rhamnusium bicolor</name>
    <dbReference type="NCBI Taxonomy" id="1586634"/>
    <lineage>
        <taxon>Eukaryota</taxon>
        <taxon>Metazoa</taxon>
        <taxon>Ecdysozoa</taxon>
        <taxon>Arthropoda</taxon>
        <taxon>Hexapoda</taxon>
        <taxon>Insecta</taxon>
        <taxon>Pterygota</taxon>
        <taxon>Neoptera</taxon>
        <taxon>Endopterygota</taxon>
        <taxon>Coleoptera</taxon>
        <taxon>Polyphaga</taxon>
        <taxon>Cucujiformia</taxon>
        <taxon>Chrysomeloidea</taxon>
        <taxon>Cerambycidae</taxon>
        <taxon>Lepturinae</taxon>
        <taxon>Rhagiini</taxon>
        <taxon>Rhamnusium</taxon>
    </lineage>
</organism>
<protein>
    <submittedName>
        <fullName evidence="3">Uncharacterized protein</fullName>
    </submittedName>
</protein>
<sequence length="490" mass="58040">MIDILLNEKRLTPDLLSEKNPFEPKLRRAKSKSHISMEVPPISIGFFVLPGARIPVCINEEKEINFLLEEIAEDQNLPLSEEMVLKFGSRSSFVNNPTLEEIAQRMKKEMQSDEKFYNNDQMLNFKLNTLKQRIQDDPAEDKINQRGRKFFIERAKFTDRQKKHRDVERRKDELKKFLSEKAKASDSYKHEIKIESKSKHLELTSDEVEKILKDRAKARAAQRNIIFTDEELDALMQKASRKFLKHKFKRSVPTEKRQKRDINMQLLDRQIYFTPTSADHSVKDYHGEVPRASKHLSKHKRDLNMKLLDYRAKLEDNRQRLEDKKYEILGNTKNIKENIKDRIKRLKHNKRYRRDINMELLKTKSEGQKTKSLKEAEKKSKPKSFFKDKEEKEATIRKPGQISEEFVKEESRSVEQEKPINIEVYAELAVPEEYEDDGEEDGLDFFKTNTKPNKHNTSDKRIKNNRFDDVHPKSKKSKQGKKSLQMIFSF</sequence>